<dbReference type="InterPro" id="IPR013320">
    <property type="entry name" value="ConA-like_dom_sf"/>
</dbReference>
<dbReference type="InterPro" id="IPR018247">
    <property type="entry name" value="EF_Hand_1_Ca_BS"/>
</dbReference>
<proteinExistence type="inferred from homology"/>
<accession>A0AAW6TQE3</accession>
<gene>
    <name evidence="2" type="ORF">QJ522_02305</name>
</gene>
<dbReference type="Gene3D" id="2.60.120.200">
    <property type="match status" value="1"/>
</dbReference>
<protein>
    <submittedName>
        <fullName evidence="2">LamG domain-containing protein</fullName>
    </submittedName>
</protein>
<dbReference type="PROSITE" id="PS00018">
    <property type="entry name" value="EF_HAND_1"/>
    <property type="match status" value="1"/>
</dbReference>
<evidence type="ECO:0000313" key="2">
    <source>
        <dbReference type="EMBL" id="MDI6447862.1"/>
    </source>
</evidence>
<dbReference type="AlphaFoldDB" id="A0AAW6TQE3"/>
<dbReference type="Pfam" id="PF13385">
    <property type="entry name" value="Laminin_G_3"/>
    <property type="match status" value="1"/>
</dbReference>
<dbReference type="Proteomes" id="UP001431776">
    <property type="component" value="Unassembled WGS sequence"/>
</dbReference>
<reference evidence="2" key="1">
    <citation type="submission" date="2023-05" db="EMBL/GenBank/DDBJ databases">
        <title>Anaerotaeda fermentans gen. nov., sp. nov., a novel anaerobic planctomycete of the new family within the order Sedimentisphaerales isolated from Taman Peninsula, Russia.</title>
        <authorList>
            <person name="Khomyakova M.A."/>
            <person name="Merkel A.Y."/>
            <person name="Slobodkin A.I."/>
        </authorList>
    </citation>
    <scope>NUCLEOTIDE SEQUENCE</scope>
    <source>
        <strain evidence="2">M17dextr</strain>
    </source>
</reference>
<name>A0AAW6TQE3_9BACT</name>
<organism evidence="2 3">
    <name type="scientific">Anaerobaca lacustris</name>
    <dbReference type="NCBI Taxonomy" id="3044600"/>
    <lineage>
        <taxon>Bacteria</taxon>
        <taxon>Pseudomonadati</taxon>
        <taxon>Planctomycetota</taxon>
        <taxon>Phycisphaerae</taxon>
        <taxon>Sedimentisphaerales</taxon>
        <taxon>Anaerobacaceae</taxon>
        <taxon>Anaerobaca</taxon>
    </lineage>
</organism>
<evidence type="ECO:0000313" key="3">
    <source>
        <dbReference type="Proteomes" id="UP001431776"/>
    </source>
</evidence>
<dbReference type="PANTHER" id="PTHR36842">
    <property type="entry name" value="PROTEIN TOLB HOMOLOG"/>
    <property type="match status" value="1"/>
</dbReference>
<dbReference type="RefSeq" id="WP_349243273.1">
    <property type="nucleotide sequence ID" value="NZ_JASCXX010000002.1"/>
</dbReference>
<sequence length="550" mass="59339">MRSLHVMRFVVAVVLGALGVVLPTIETARAEIVFGPPVHLGAPLNTADSDGSPSISADELTLYFDSDRPGGSGSWDIWMATRSAKDQPWGTPQNVGWPVNTWNTEAQPDISADGLSLFFMSDRAGGYGGRDLWVATRRTPDDPWGIPVNLGPRVNSAGSEGQPSISADGLQLYFHSNRSGGFQDLWVTTRQTIDSDWETPNYVVGVNSALLDQGPGISSNGLALFFESTRSGGAAPNIYVSTRPTVADHWQTPIYIDAINSSWRDADPDLSFDGRTLYFTSHRLEGFGYEDLWQTSLIPIVDFNGDGKVDGAEIRRLADVWGQYQPAYDVGPFPLGDGVVGVEDLAVLAEYIGTDITEPALIAHWTLDEGQGVTVGETVSGKEGMLFGNPHWRPDGGMVGGALQLDGKDNFVATNVWIDPSEGPLSVFAWVKGGRPGQVILAQETGANWLLANAADGSLATELIGEGRFTTPLLSQSRITDGQWHRVGVTWDGVTRALYVDDVVVAEDMQGPLPRVQGELYLGGGANLTNESLWSGMIDEVRIYSRCVRP</sequence>
<keyword evidence="3" id="KW-1185">Reference proteome</keyword>
<dbReference type="SUPFAM" id="SSF49899">
    <property type="entry name" value="Concanavalin A-like lectins/glucanases"/>
    <property type="match status" value="1"/>
</dbReference>
<evidence type="ECO:0000256" key="1">
    <source>
        <dbReference type="ARBA" id="ARBA00009820"/>
    </source>
</evidence>
<dbReference type="Gene3D" id="2.120.10.30">
    <property type="entry name" value="TolB, C-terminal domain"/>
    <property type="match status" value="1"/>
</dbReference>
<dbReference type="EMBL" id="JASCXX010000002">
    <property type="protein sequence ID" value="MDI6447862.1"/>
    <property type="molecule type" value="Genomic_DNA"/>
</dbReference>
<comment type="caution">
    <text evidence="2">The sequence shown here is derived from an EMBL/GenBank/DDBJ whole genome shotgun (WGS) entry which is preliminary data.</text>
</comment>
<comment type="similarity">
    <text evidence="1">Belongs to the TolB family.</text>
</comment>
<dbReference type="InterPro" id="IPR011659">
    <property type="entry name" value="WD40"/>
</dbReference>
<dbReference type="InterPro" id="IPR011042">
    <property type="entry name" value="6-blade_b-propeller_TolB-like"/>
</dbReference>
<dbReference type="Pfam" id="PF07676">
    <property type="entry name" value="PD40"/>
    <property type="match status" value="5"/>
</dbReference>
<dbReference type="SUPFAM" id="SSF82171">
    <property type="entry name" value="DPP6 N-terminal domain-like"/>
    <property type="match status" value="1"/>
</dbReference>